<feature type="region of interest" description="Disordered" evidence="1">
    <location>
        <begin position="1"/>
        <end position="27"/>
    </location>
</feature>
<organism evidence="3">
    <name type="scientific">freshwater metagenome</name>
    <dbReference type="NCBI Taxonomy" id="449393"/>
    <lineage>
        <taxon>unclassified sequences</taxon>
        <taxon>metagenomes</taxon>
        <taxon>ecological metagenomes</taxon>
    </lineage>
</organism>
<name>A0A6J6XIW5_9ZZZZ</name>
<feature type="compositionally biased region" description="Polar residues" evidence="1">
    <location>
        <begin position="11"/>
        <end position="25"/>
    </location>
</feature>
<dbReference type="InterPro" id="IPR002121">
    <property type="entry name" value="HRDC_dom"/>
</dbReference>
<sequence>MGLSLEELSETGGNINRHGSSQPPASLSAIAPGELAVEDRALFEELKAWRLSTARAASTAAFTVFYNKTLIAIATLRPSNITELLAVSGVGPVKAERYGETILEIIAHHQ</sequence>
<dbReference type="PROSITE" id="PS50967">
    <property type="entry name" value="HRDC"/>
    <property type="match status" value="1"/>
</dbReference>
<dbReference type="AlphaFoldDB" id="A0A6J6XIW5"/>
<dbReference type="Pfam" id="PF00570">
    <property type="entry name" value="HRDC"/>
    <property type="match status" value="1"/>
</dbReference>
<reference evidence="3" key="1">
    <citation type="submission" date="2020-05" db="EMBL/GenBank/DDBJ databases">
        <authorList>
            <person name="Chiriac C."/>
            <person name="Salcher M."/>
            <person name="Ghai R."/>
            <person name="Kavagutti S V."/>
        </authorList>
    </citation>
    <scope>NUCLEOTIDE SEQUENCE</scope>
</reference>
<evidence type="ECO:0000313" key="3">
    <source>
        <dbReference type="EMBL" id="CAB4796419.1"/>
    </source>
</evidence>
<gene>
    <name evidence="3" type="ORF">UFOPK2996_00814</name>
</gene>
<proteinExistence type="predicted"/>
<dbReference type="GO" id="GO:0003676">
    <property type="term" value="F:nucleic acid binding"/>
    <property type="evidence" value="ECO:0007669"/>
    <property type="project" value="InterPro"/>
</dbReference>
<dbReference type="InterPro" id="IPR044876">
    <property type="entry name" value="HRDC_dom_sf"/>
</dbReference>
<protein>
    <submittedName>
        <fullName evidence="3">Unannotated protein</fullName>
    </submittedName>
</protein>
<dbReference type="Gene3D" id="1.10.150.80">
    <property type="entry name" value="HRDC domain"/>
    <property type="match status" value="1"/>
</dbReference>
<accession>A0A6J6XIW5</accession>
<evidence type="ECO:0000256" key="1">
    <source>
        <dbReference type="SAM" id="MobiDB-lite"/>
    </source>
</evidence>
<dbReference type="SUPFAM" id="SSF47819">
    <property type="entry name" value="HRDC-like"/>
    <property type="match status" value="1"/>
</dbReference>
<dbReference type="EMBL" id="CAFAAH010000097">
    <property type="protein sequence ID" value="CAB4796419.1"/>
    <property type="molecule type" value="Genomic_DNA"/>
</dbReference>
<dbReference type="SMART" id="SM00341">
    <property type="entry name" value="HRDC"/>
    <property type="match status" value="1"/>
</dbReference>
<feature type="domain" description="HRDC" evidence="2">
    <location>
        <begin position="36"/>
        <end position="110"/>
    </location>
</feature>
<dbReference type="GO" id="GO:0000166">
    <property type="term" value="F:nucleotide binding"/>
    <property type="evidence" value="ECO:0007669"/>
    <property type="project" value="InterPro"/>
</dbReference>
<evidence type="ECO:0000259" key="2">
    <source>
        <dbReference type="PROSITE" id="PS50967"/>
    </source>
</evidence>
<dbReference type="InterPro" id="IPR010997">
    <property type="entry name" value="HRDC-like_sf"/>
</dbReference>